<accession>A0A4R4E1S6</accession>
<evidence type="ECO:0000256" key="1">
    <source>
        <dbReference type="ARBA" id="ARBA00034221"/>
    </source>
</evidence>
<sequence>MQRNQLTALELASTVLVGPRVIYPTVIWDDQHVLLLDTGYQGQLELLKENLEKAGAPFDRLSHVLMTHHDLDHVGGLPALLAEAPREVEVFAQALEKPYIQGEKRFLRITDETLVQIGAWPEERRIPFLRMLDNPPKGPVSRVIAGGEELPFCGGIVVIDTPGHTPGHLSFYHKPTKTLIAGDAMVVTDAELYGPEPAAAIDLPLALQSLKAFEQFDIETVVCYHGGVYRNGANVRIAQLVADSEALTPFA</sequence>
<dbReference type="CDD" id="cd07721">
    <property type="entry name" value="yflN-like_MBL-fold"/>
    <property type="match status" value="1"/>
</dbReference>
<name>A0A4R4E1S6_9BACL</name>
<dbReference type="OrthoDB" id="9802248at2"/>
<dbReference type="Pfam" id="PF00753">
    <property type="entry name" value="Lactamase_B"/>
    <property type="match status" value="1"/>
</dbReference>
<comment type="caution">
    <text evidence="5">The sequence shown here is derived from an EMBL/GenBank/DDBJ whole genome shotgun (WGS) entry which is preliminary data.</text>
</comment>
<evidence type="ECO:0000313" key="5">
    <source>
        <dbReference type="EMBL" id="TCZ69017.1"/>
    </source>
</evidence>
<dbReference type="SUPFAM" id="SSF56281">
    <property type="entry name" value="Metallo-hydrolase/oxidoreductase"/>
    <property type="match status" value="1"/>
</dbReference>
<dbReference type="GO" id="GO:0016787">
    <property type="term" value="F:hydrolase activity"/>
    <property type="evidence" value="ECO:0007669"/>
    <property type="project" value="UniProtKB-KW"/>
</dbReference>
<comment type="function">
    <text evidence="2">Counteracts the endogenous Pycsar antiviral defense system. Phosphodiesterase that enables metal-dependent hydrolysis of host cyclic nucleotide Pycsar defense signals such as cCMP and cUMP.</text>
</comment>
<evidence type="ECO:0000256" key="2">
    <source>
        <dbReference type="ARBA" id="ARBA00034301"/>
    </source>
</evidence>
<dbReference type="Gene3D" id="3.60.15.10">
    <property type="entry name" value="Ribonuclease Z/Hydroxyacylglutathione hydrolase-like"/>
    <property type="match status" value="1"/>
</dbReference>
<keyword evidence="5" id="KW-0378">Hydrolase</keyword>
<protein>
    <submittedName>
        <fullName evidence="5">MBL fold metallo-hydrolase</fullName>
    </submittedName>
</protein>
<dbReference type="PANTHER" id="PTHR42951">
    <property type="entry name" value="METALLO-BETA-LACTAMASE DOMAIN-CONTAINING"/>
    <property type="match status" value="1"/>
</dbReference>
<dbReference type="SMART" id="SM00849">
    <property type="entry name" value="Lactamase_B"/>
    <property type="match status" value="1"/>
</dbReference>
<dbReference type="InterPro" id="IPR036866">
    <property type="entry name" value="RibonucZ/Hydroxyglut_hydro"/>
</dbReference>
<evidence type="ECO:0000313" key="6">
    <source>
        <dbReference type="Proteomes" id="UP000295418"/>
    </source>
</evidence>
<evidence type="ECO:0000256" key="3">
    <source>
        <dbReference type="ARBA" id="ARBA00048505"/>
    </source>
</evidence>
<comment type="catalytic activity">
    <reaction evidence="1">
        <text>3',5'-cyclic CMP + H2O = CMP + H(+)</text>
        <dbReference type="Rhea" id="RHEA:72675"/>
        <dbReference type="ChEBI" id="CHEBI:15377"/>
        <dbReference type="ChEBI" id="CHEBI:15378"/>
        <dbReference type="ChEBI" id="CHEBI:58003"/>
        <dbReference type="ChEBI" id="CHEBI:60377"/>
    </reaction>
    <physiologicalReaction direction="left-to-right" evidence="1">
        <dbReference type="Rhea" id="RHEA:72676"/>
    </physiologicalReaction>
</comment>
<keyword evidence="6" id="KW-1185">Reference proteome</keyword>
<gene>
    <name evidence="5" type="ORF">E0485_24050</name>
</gene>
<dbReference type="RefSeq" id="WP_132420580.1">
    <property type="nucleotide sequence ID" value="NZ_SKFG01000055.1"/>
</dbReference>
<dbReference type="InterPro" id="IPR050855">
    <property type="entry name" value="NDM-1-like"/>
</dbReference>
<dbReference type="Proteomes" id="UP000295418">
    <property type="component" value="Unassembled WGS sequence"/>
</dbReference>
<comment type="catalytic activity">
    <reaction evidence="3">
        <text>3',5'-cyclic UMP + H2O = UMP + H(+)</text>
        <dbReference type="Rhea" id="RHEA:70575"/>
        <dbReference type="ChEBI" id="CHEBI:15377"/>
        <dbReference type="ChEBI" id="CHEBI:15378"/>
        <dbReference type="ChEBI" id="CHEBI:57865"/>
        <dbReference type="ChEBI" id="CHEBI:184387"/>
    </reaction>
    <physiologicalReaction direction="left-to-right" evidence="3">
        <dbReference type="Rhea" id="RHEA:70576"/>
    </physiologicalReaction>
</comment>
<dbReference type="AlphaFoldDB" id="A0A4R4E1S6"/>
<dbReference type="EMBL" id="SKFG01000055">
    <property type="protein sequence ID" value="TCZ69017.1"/>
    <property type="molecule type" value="Genomic_DNA"/>
</dbReference>
<feature type="domain" description="Metallo-beta-lactamase" evidence="4">
    <location>
        <begin position="21"/>
        <end position="225"/>
    </location>
</feature>
<reference evidence="5 6" key="1">
    <citation type="submission" date="2019-03" db="EMBL/GenBank/DDBJ databases">
        <authorList>
            <person name="Kim M.K.M."/>
        </authorList>
    </citation>
    <scope>NUCLEOTIDE SEQUENCE [LARGE SCALE GENOMIC DNA]</scope>
    <source>
        <strain evidence="5 6">18JY21-1</strain>
    </source>
</reference>
<dbReference type="InterPro" id="IPR001279">
    <property type="entry name" value="Metallo-B-lactamas"/>
</dbReference>
<dbReference type="PANTHER" id="PTHR42951:SF15">
    <property type="entry name" value="METALLO-BETA-LACTAMASE SUPERFAMILY PROTEIN"/>
    <property type="match status" value="1"/>
</dbReference>
<proteinExistence type="predicted"/>
<evidence type="ECO:0000259" key="4">
    <source>
        <dbReference type="SMART" id="SM00849"/>
    </source>
</evidence>
<organism evidence="5 6">
    <name type="scientific">Paenibacillus albiflavus</name>
    <dbReference type="NCBI Taxonomy" id="2545760"/>
    <lineage>
        <taxon>Bacteria</taxon>
        <taxon>Bacillati</taxon>
        <taxon>Bacillota</taxon>
        <taxon>Bacilli</taxon>
        <taxon>Bacillales</taxon>
        <taxon>Paenibacillaceae</taxon>
        <taxon>Paenibacillus</taxon>
    </lineage>
</organism>